<keyword evidence="4" id="KW-1185">Reference proteome</keyword>
<comment type="caution">
    <text evidence="3">The sequence shown here is derived from an EMBL/GenBank/DDBJ whole genome shotgun (WGS) entry which is preliminary data.</text>
</comment>
<evidence type="ECO:0000313" key="4">
    <source>
        <dbReference type="Proteomes" id="UP001449225"/>
    </source>
</evidence>
<dbReference type="PANTHER" id="PTHR37296">
    <property type="entry name" value="CONSERVED VIRULENCE FACTOR B"/>
    <property type="match status" value="1"/>
</dbReference>
<dbReference type="PANTHER" id="PTHR37296:SF1">
    <property type="entry name" value="CONSERVED VIRULENCE FACTOR B"/>
    <property type="match status" value="1"/>
</dbReference>
<dbReference type="EMBL" id="JBBMRA010000019">
    <property type="protein sequence ID" value="MEM5537786.1"/>
    <property type="molecule type" value="Genomic_DNA"/>
</dbReference>
<dbReference type="InterPro" id="IPR036388">
    <property type="entry name" value="WH-like_DNA-bd_sf"/>
</dbReference>
<accession>A0ABU9TVP8</accession>
<evidence type="ECO:0000313" key="3">
    <source>
        <dbReference type="EMBL" id="MEM5537786.1"/>
    </source>
</evidence>
<feature type="domain" description="S1 motif" evidence="2">
    <location>
        <begin position="69"/>
        <end position="132"/>
    </location>
</feature>
<dbReference type="Pfam" id="PF13509">
    <property type="entry name" value="S1_2"/>
    <property type="match status" value="2"/>
</dbReference>
<dbReference type="InterPro" id="IPR012340">
    <property type="entry name" value="NA-bd_OB-fold"/>
</dbReference>
<evidence type="ECO:0000256" key="1">
    <source>
        <dbReference type="PIRNR" id="PIRNR012524"/>
    </source>
</evidence>
<dbReference type="Proteomes" id="UP001449225">
    <property type="component" value="Unassembled WGS sequence"/>
</dbReference>
<dbReference type="Gene3D" id="2.40.50.140">
    <property type="entry name" value="Nucleic acid-binding proteins"/>
    <property type="match status" value="2"/>
</dbReference>
<name>A0ABU9TVP8_9GAMM</name>
<feature type="domain" description="S1 motif" evidence="2">
    <location>
        <begin position="145"/>
        <end position="207"/>
    </location>
</feature>
<dbReference type="RefSeq" id="WP_067986961.1">
    <property type="nucleotide sequence ID" value="NZ_JBBMRA010000019.1"/>
</dbReference>
<sequence length="278" mass="31508">MAEIGKYNTLEVIKERDFGVYLDAGDLGEILLPKRYCADDLSVGDHLRVFIYLDTDDYLIATTETPSAIIGEFAMLKVSEVNDTGAFLDWGLPKEVLLPYSEQKNRPVEVDKRYLVRLYLDKHTNRIVASTKIDKFLDKTPPNYKTGEEVQLVVANRTDLGQKVIVNHEHWGMIFRSDVLKTLYPGQKFKGYIKEVRADGKINVSMQKPGYGKVIDTTDKILEMMAEQEGFITVHDKSSPEIIFQHFGISKKAFKKAVGSLLKQDKITVESGGLRLKD</sequence>
<evidence type="ECO:0000259" key="2">
    <source>
        <dbReference type="SMART" id="SM00316"/>
    </source>
</evidence>
<organism evidence="3 4">
    <name type="scientific">Neptuniibacter pectenicola</name>
    <dbReference type="NCBI Taxonomy" id="1806669"/>
    <lineage>
        <taxon>Bacteria</taxon>
        <taxon>Pseudomonadati</taxon>
        <taxon>Pseudomonadota</taxon>
        <taxon>Gammaproteobacteria</taxon>
        <taxon>Oceanospirillales</taxon>
        <taxon>Oceanospirillaceae</taxon>
        <taxon>Neptuniibacter</taxon>
    </lineage>
</organism>
<dbReference type="Gene3D" id="1.10.10.10">
    <property type="entry name" value="Winged helix-like DNA-binding domain superfamily/Winged helix DNA-binding domain"/>
    <property type="match status" value="1"/>
</dbReference>
<comment type="similarity">
    <text evidence="1">Belongs to the CvfB family.</text>
</comment>
<dbReference type="Pfam" id="PF17783">
    <property type="entry name" value="WHD_CvfB"/>
    <property type="match status" value="1"/>
</dbReference>
<dbReference type="InterPro" id="IPR040764">
    <property type="entry name" value="CvfB_WH"/>
</dbReference>
<dbReference type="InterPro" id="IPR039566">
    <property type="entry name" value="CvfB_S1_st"/>
</dbReference>
<dbReference type="SMART" id="SM00316">
    <property type="entry name" value="S1"/>
    <property type="match status" value="3"/>
</dbReference>
<dbReference type="InterPro" id="IPR003029">
    <property type="entry name" value="S1_domain"/>
</dbReference>
<dbReference type="InterPro" id="IPR014464">
    <property type="entry name" value="CvfB_fam"/>
</dbReference>
<proteinExistence type="inferred from homology"/>
<feature type="domain" description="S1 motif" evidence="2">
    <location>
        <begin position="3"/>
        <end position="64"/>
    </location>
</feature>
<reference evidence="3 4" key="1">
    <citation type="submission" date="2024-03" db="EMBL/GenBank/DDBJ databases">
        <title>Community enrichment and isolation of bacterial strains for fucoidan degradation.</title>
        <authorList>
            <person name="Sichert A."/>
        </authorList>
    </citation>
    <scope>NUCLEOTIDE SEQUENCE [LARGE SCALE GENOMIC DNA]</scope>
    <source>
        <strain evidence="3 4">AS76</strain>
    </source>
</reference>
<gene>
    <name evidence="3" type="ORF">WNY58_15465</name>
</gene>
<dbReference type="PIRSF" id="PIRSF012524">
    <property type="entry name" value="YitL_S1"/>
    <property type="match status" value="1"/>
</dbReference>
<protein>
    <submittedName>
        <fullName evidence="3">S1-like domain-containing RNA-binding protein</fullName>
    </submittedName>
</protein>